<dbReference type="Proteomes" id="UP000685013">
    <property type="component" value="Chromosome 17"/>
</dbReference>
<proteinExistence type="predicted"/>
<keyword evidence="3" id="KW-1185">Reference proteome</keyword>
<evidence type="ECO:0000313" key="3">
    <source>
        <dbReference type="Proteomes" id="UP000685013"/>
    </source>
</evidence>
<dbReference type="AlphaFoldDB" id="A0AAV6M709"/>
<dbReference type="EMBL" id="JAGKQH010000017">
    <property type="protein sequence ID" value="KAG6576057.1"/>
    <property type="molecule type" value="Genomic_DNA"/>
</dbReference>
<gene>
    <name evidence="2" type="ORF">SDJN03_26696</name>
</gene>
<reference evidence="2 3" key="1">
    <citation type="journal article" date="2021" name="Hortic Res">
        <title>The domestication of Cucurbita argyrosperma as revealed by the genome of its wild relative.</title>
        <authorList>
            <person name="Barrera-Redondo J."/>
            <person name="Sanchez-de la Vega G."/>
            <person name="Aguirre-Liguori J.A."/>
            <person name="Castellanos-Morales G."/>
            <person name="Gutierrez-Guerrero Y.T."/>
            <person name="Aguirre-Dugua X."/>
            <person name="Aguirre-Planter E."/>
            <person name="Tenaillon M.I."/>
            <person name="Lira-Saade R."/>
            <person name="Eguiarte L.E."/>
        </authorList>
    </citation>
    <scope>NUCLEOTIDE SEQUENCE [LARGE SCALE GENOMIC DNA]</scope>
    <source>
        <strain evidence="2">JBR-2021</strain>
    </source>
</reference>
<feature type="domain" description="Non-haem dioxygenase N-terminal" evidence="1">
    <location>
        <begin position="6"/>
        <end position="73"/>
    </location>
</feature>
<evidence type="ECO:0000313" key="2">
    <source>
        <dbReference type="EMBL" id="KAG6576057.1"/>
    </source>
</evidence>
<name>A0AAV6M709_9ROSI</name>
<accession>A0AAV6M709</accession>
<comment type="caution">
    <text evidence="2">The sequence shown here is derived from an EMBL/GenBank/DDBJ whole genome shotgun (WGS) entry which is preliminary data.</text>
</comment>
<feature type="non-terminal residue" evidence="2">
    <location>
        <position position="1"/>
    </location>
</feature>
<sequence>MSIEEVPVIDISSQSLSESNADSLRRACNELGFFFIRKHGVSMEFYQKLISGADQLFSSPEETKQKLKLEISPYTPKFVLSPFTESFKVSGPNFSTSAAA</sequence>
<dbReference type="InterPro" id="IPR026992">
    <property type="entry name" value="DIOX_N"/>
</dbReference>
<protein>
    <submittedName>
        <fullName evidence="2">Gibberellin 20-oxidase-like protein</fullName>
    </submittedName>
</protein>
<evidence type="ECO:0000259" key="1">
    <source>
        <dbReference type="Pfam" id="PF14226"/>
    </source>
</evidence>
<organism evidence="2 3">
    <name type="scientific">Cucurbita argyrosperma subsp. sororia</name>
    <dbReference type="NCBI Taxonomy" id="37648"/>
    <lineage>
        <taxon>Eukaryota</taxon>
        <taxon>Viridiplantae</taxon>
        <taxon>Streptophyta</taxon>
        <taxon>Embryophyta</taxon>
        <taxon>Tracheophyta</taxon>
        <taxon>Spermatophyta</taxon>
        <taxon>Magnoliopsida</taxon>
        <taxon>eudicotyledons</taxon>
        <taxon>Gunneridae</taxon>
        <taxon>Pentapetalae</taxon>
        <taxon>rosids</taxon>
        <taxon>fabids</taxon>
        <taxon>Cucurbitales</taxon>
        <taxon>Cucurbitaceae</taxon>
        <taxon>Cucurbiteae</taxon>
        <taxon>Cucurbita</taxon>
    </lineage>
</organism>
<dbReference type="Pfam" id="PF14226">
    <property type="entry name" value="DIOX_N"/>
    <property type="match status" value="1"/>
</dbReference>